<dbReference type="EMBL" id="MU865616">
    <property type="protein sequence ID" value="KAK4220917.1"/>
    <property type="molecule type" value="Genomic_DNA"/>
</dbReference>
<sequence length="163" mass="18478">MPTSGPETSTLVSDLAKQQGPEFIPLPISRESTPGSSEDEQNWETDDVDEEYHDDDDDDESGPCHNWFIRRRPVIKCDCSNPFGMGNLSAEEEWNRRKREFGVKSDVLDKLMTYVGLNEVKMQFLDIQSKVALCKEQGRLSKERFNVVFQGNPGTGKTGRQTC</sequence>
<reference evidence="2" key="1">
    <citation type="journal article" date="2023" name="Mol. Phylogenet. Evol.">
        <title>Genome-scale phylogeny and comparative genomics of the fungal order Sordariales.</title>
        <authorList>
            <person name="Hensen N."/>
            <person name="Bonometti L."/>
            <person name="Westerberg I."/>
            <person name="Brannstrom I.O."/>
            <person name="Guillou S."/>
            <person name="Cros-Aarteil S."/>
            <person name="Calhoun S."/>
            <person name="Haridas S."/>
            <person name="Kuo A."/>
            <person name="Mondo S."/>
            <person name="Pangilinan J."/>
            <person name="Riley R."/>
            <person name="LaButti K."/>
            <person name="Andreopoulos B."/>
            <person name="Lipzen A."/>
            <person name="Chen C."/>
            <person name="Yan M."/>
            <person name="Daum C."/>
            <person name="Ng V."/>
            <person name="Clum A."/>
            <person name="Steindorff A."/>
            <person name="Ohm R.A."/>
            <person name="Martin F."/>
            <person name="Silar P."/>
            <person name="Natvig D.O."/>
            <person name="Lalanne C."/>
            <person name="Gautier V."/>
            <person name="Ament-Velasquez S.L."/>
            <person name="Kruys A."/>
            <person name="Hutchinson M.I."/>
            <person name="Powell A.J."/>
            <person name="Barry K."/>
            <person name="Miller A.N."/>
            <person name="Grigoriev I.V."/>
            <person name="Debuchy R."/>
            <person name="Gladieux P."/>
            <person name="Hiltunen Thoren M."/>
            <person name="Johannesson H."/>
        </authorList>
    </citation>
    <scope>NUCLEOTIDE SEQUENCE</scope>
    <source>
        <strain evidence="2">CBS 990.96</strain>
    </source>
</reference>
<organism evidence="2 3">
    <name type="scientific">Podospora fimiseda</name>
    <dbReference type="NCBI Taxonomy" id="252190"/>
    <lineage>
        <taxon>Eukaryota</taxon>
        <taxon>Fungi</taxon>
        <taxon>Dikarya</taxon>
        <taxon>Ascomycota</taxon>
        <taxon>Pezizomycotina</taxon>
        <taxon>Sordariomycetes</taxon>
        <taxon>Sordariomycetidae</taxon>
        <taxon>Sordariales</taxon>
        <taxon>Podosporaceae</taxon>
        <taxon>Podospora</taxon>
    </lineage>
</organism>
<feature type="compositionally biased region" description="Polar residues" evidence="1">
    <location>
        <begin position="1"/>
        <end position="12"/>
    </location>
</feature>
<evidence type="ECO:0000313" key="2">
    <source>
        <dbReference type="EMBL" id="KAK4220917.1"/>
    </source>
</evidence>
<dbReference type="InterPro" id="IPR027417">
    <property type="entry name" value="P-loop_NTPase"/>
</dbReference>
<accession>A0AAN6YR79</accession>
<dbReference type="AlphaFoldDB" id="A0AAN6YR79"/>
<evidence type="ECO:0000313" key="3">
    <source>
        <dbReference type="Proteomes" id="UP001301958"/>
    </source>
</evidence>
<name>A0AAN6YR79_9PEZI</name>
<keyword evidence="3" id="KW-1185">Reference proteome</keyword>
<proteinExistence type="predicted"/>
<protein>
    <submittedName>
        <fullName evidence="2">Uncharacterized protein</fullName>
    </submittedName>
</protein>
<feature type="region of interest" description="Disordered" evidence="1">
    <location>
        <begin position="1"/>
        <end position="63"/>
    </location>
</feature>
<dbReference type="Gene3D" id="3.40.50.300">
    <property type="entry name" value="P-loop containing nucleotide triphosphate hydrolases"/>
    <property type="match status" value="1"/>
</dbReference>
<reference evidence="2" key="2">
    <citation type="submission" date="2023-05" db="EMBL/GenBank/DDBJ databases">
        <authorList>
            <consortium name="Lawrence Berkeley National Laboratory"/>
            <person name="Steindorff A."/>
            <person name="Hensen N."/>
            <person name="Bonometti L."/>
            <person name="Westerberg I."/>
            <person name="Brannstrom I.O."/>
            <person name="Guillou S."/>
            <person name="Cros-Aarteil S."/>
            <person name="Calhoun S."/>
            <person name="Haridas S."/>
            <person name="Kuo A."/>
            <person name="Mondo S."/>
            <person name="Pangilinan J."/>
            <person name="Riley R."/>
            <person name="Labutti K."/>
            <person name="Andreopoulos B."/>
            <person name="Lipzen A."/>
            <person name="Chen C."/>
            <person name="Yanf M."/>
            <person name="Daum C."/>
            <person name="Ng V."/>
            <person name="Clum A."/>
            <person name="Ohm R."/>
            <person name="Martin F."/>
            <person name="Silar P."/>
            <person name="Natvig D."/>
            <person name="Lalanne C."/>
            <person name="Gautier V."/>
            <person name="Ament-Velasquez S.L."/>
            <person name="Kruys A."/>
            <person name="Hutchinson M.I."/>
            <person name="Powell A.J."/>
            <person name="Barry K."/>
            <person name="Miller A.N."/>
            <person name="Grigoriev I.V."/>
            <person name="Debuchy R."/>
            <person name="Gladieux P."/>
            <person name="Thoren M.H."/>
            <person name="Johannesson H."/>
        </authorList>
    </citation>
    <scope>NUCLEOTIDE SEQUENCE</scope>
    <source>
        <strain evidence="2">CBS 990.96</strain>
    </source>
</reference>
<evidence type="ECO:0000256" key="1">
    <source>
        <dbReference type="SAM" id="MobiDB-lite"/>
    </source>
</evidence>
<comment type="caution">
    <text evidence="2">The sequence shown here is derived from an EMBL/GenBank/DDBJ whole genome shotgun (WGS) entry which is preliminary data.</text>
</comment>
<dbReference type="Proteomes" id="UP001301958">
    <property type="component" value="Unassembled WGS sequence"/>
</dbReference>
<feature type="compositionally biased region" description="Acidic residues" evidence="1">
    <location>
        <begin position="37"/>
        <end position="61"/>
    </location>
</feature>
<gene>
    <name evidence="2" type="ORF">QBC38DRAFT_449623</name>
</gene>